<protein>
    <recommendedName>
        <fullName evidence="5">Lipoprotein</fullName>
    </recommendedName>
</protein>
<dbReference type="Proteomes" id="UP001149607">
    <property type="component" value="Chromosome"/>
</dbReference>
<keyword evidence="1" id="KW-0732">Signal</keyword>
<evidence type="ECO:0000256" key="1">
    <source>
        <dbReference type="SAM" id="SignalP"/>
    </source>
</evidence>
<evidence type="ECO:0000313" key="4">
    <source>
        <dbReference type="Proteomes" id="UP001149607"/>
    </source>
</evidence>
<feature type="chain" id="PRO_5042786927" description="Lipoprotein" evidence="1">
    <location>
        <begin position="19"/>
        <end position="40"/>
    </location>
</feature>
<dbReference type="PROSITE" id="PS51257">
    <property type="entry name" value="PROKAR_LIPOPROTEIN"/>
    <property type="match status" value="1"/>
</dbReference>
<proteinExistence type="predicted"/>
<name>A0A9X4IEF3_9NEIS</name>
<evidence type="ECO:0000313" key="2">
    <source>
        <dbReference type="EMBL" id="MDD9328152.1"/>
    </source>
</evidence>
<feature type="signal peptide" evidence="1">
    <location>
        <begin position="1"/>
        <end position="18"/>
    </location>
</feature>
<reference evidence="2" key="1">
    <citation type="submission" date="2022-10" db="EMBL/GenBank/DDBJ databases">
        <authorList>
            <person name="Boutroux M."/>
        </authorList>
    </citation>
    <scope>NUCLEOTIDE SEQUENCE</scope>
    <source>
        <strain evidence="2">51.81</strain>
    </source>
</reference>
<evidence type="ECO:0000313" key="3">
    <source>
        <dbReference type="EMBL" id="WWY02203.1"/>
    </source>
</evidence>
<keyword evidence="4" id="KW-1185">Reference proteome</keyword>
<evidence type="ECO:0008006" key="5">
    <source>
        <dbReference type="Google" id="ProtNLM"/>
    </source>
</evidence>
<organism evidence="2">
    <name type="scientific">Neisseria leonii</name>
    <dbReference type="NCBI Taxonomy" id="2995413"/>
    <lineage>
        <taxon>Bacteria</taxon>
        <taxon>Pseudomonadati</taxon>
        <taxon>Pseudomonadota</taxon>
        <taxon>Betaproteobacteria</taxon>
        <taxon>Neisseriales</taxon>
        <taxon>Neisseriaceae</taxon>
        <taxon>Neisseria</taxon>
    </lineage>
</organism>
<gene>
    <name evidence="2" type="ORF">ORY91_001570</name>
    <name evidence="3" type="ORF">V9W64_05510</name>
</gene>
<dbReference type="EMBL" id="JAPQFL010000004">
    <property type="protein sequence ID" value="MDD9328152.1"/>
    <property type="molecule type" value="Genomic_DNA"/>
</dbReference>
<dbReference type="RefSeq" id="WP_274571962.1">
    <property type="nucleotide sequence ID" value="NZ_CP145606.1"/>
</dbReference>
<reference evidence="3" key="2">
    <citation type="submission" date="2024-02" db="EMBL/GenBank/DDBJ databases">
        <title>Neisseria leonii sp. nov.</title>
        <authorList>
            <person name="Boutroux M."/>
            <person name="Favre-Rochex S."/>
            <person name="Gorgette O."/>
            <person name="Touak G."/>
            <person name="Muhle E."/>
            <person name="Chesneau O."/>
            <person name="Clermont D."/>
            <person name="Rahi P."/>
        </authorList>
    </citation>
    <scope>NUCLEOTIDE SEQUENCE</scope>
    <source>
        <strain evidence="3">51.81</strain>
    </source>
</reference>
<accession>A0A9X4IEF3</accession>
<sequence>MKTAITAFLTSALLAACATGGGNSQIYGQISAGVEMSRSR</sequence>
<dbReference type="EMBL" id="CP146598">
    <property type="protein sequence ID" value="WWY02203.1"/>
    <property type="molecule type" value="Genomic_DNA"/>
</dbReference>
<dbReference type="AlphaFoldDB" id="A0A9X4IEF3"/>